<name>A0A8H5C1H0_9AGAR</name>
<dbReference type="EMBL" id="JAACJM010000300">
    <property type="protein sequence ID" value="KAF5332911.1"/>
    <property type="molecule type" value="Genomic_DNA"/>
</dbReference>
<protein>
    <submittedName>
        <fullName evidence="1">Uncharacterized protein</fullName>
    </submittedName>
</protein>
<proteinExistence type="predicted"/>
<evidence type="ECO:0000313" key="1">
    <source>
        <dbReference type="EMBL" id="KAF5332911.1"/>
    </source>
</evidence>
<keyword evidence="2" id="KW-1185">Reference proteome</keyword>
<sequence length="146" mass="15785">MTGRTAMPTVWVFNRVLLAGSQTTARLEPVTLLMSRTWVIADDTDTRIEYFGGSNVTTPQDLLDAGVTLSAPGRKIFGFNNTLHGINTSFSFRFNGSSPAILVYASVYNDAEFSIKCLLDGATATANAIHWSSHPNLPLAPYEAIG</sequence>
<evidence type="ECO:0000313" key="2">
    <source>
        <dbReference type="Proteomes" id="UP000559256"/>
    </source>
</evidence>
<comment type="caution">
    <text evidence="1">The sequence shown here is derived from an EMBL/GenBank/DDBJ whole genome shotgun (WGS) entry which is preliminary data.</text>
</comment>
<dbReference type="AlphaFoldDB" id="A0A8H5C1H0"/>
<dbReference type="Proteomes" id="UP000559256">
    <property type="component" value="Unassembled WGS sequence"/>
</dbReference>
<organism evidence="1 2">
    <name type="scientific">Tetrapyrgos nigripes</name>
    <dbReference type="NCBI Taxonomy" id="182062"/>
    <lineage>
        <taxon>Eukaryota</taxon>
        <taxon>Fungi</taxon>
        <taxon>Dikarya</taxon>
        <taxon>Basidiomycota</taxon>
        <taxon>Agaricomycotina</taxon>
        <taxon>Agaricomycetes</taxon>
        <taxon>Agaricomycetidae</taxon>
        <taxon>Agaricales</taxon>
        <taxon>Marasmiineae</taxon>
        <taxon>Marasmiaceae</taxon>
        <taxon>Tetrapyrgos</taxon>
    </lineage>
</organism>
<gene>
    <name evidence="1" type="ORF">D9758_017011</name>
</gene>
<reference evidence="1 2" key="1">
    <citation type="journal article" date="2020" name="ISME J.">
        <title>Uncovering the hidden diversity of litter-decomposition mechanisms in mushroom-forming fungi.</title>
        <authorList>
            <person name="Floudas D."/>
            <person name="Bentzer J."/>
            <person name="Ahren D."/>
            <person name="Johansson T."/>
            <person name="Persson P."/>
            <person name="Tunlid A."/>
        </authorList>
    </citation>
    <scope>NUCLEOTIDE SEQUENCE [LARGE SCALE GENOMIC DNA]</scope>
    <source>
        <strain evidence="1 2">CBS 291.85</strain>
    </source>
</reference>
<accession>A0A8H5C1H0</accession>